<protein>
    <submittedName>
        <fullName evidence="1">Uncharacterized protein</fullName>
    </submittedName>
</protein>
<accession>A0A4Y2P025</accession>
<dbReference type="PROSITE" id="PS50896">
    <property type="entry name" value="LISH"/>
    <property type="match status" value="1"/>
</dbReference>
<dbReference type="InterPro" id="IPR006594">
    <property type="entry name" value="LisH"/>
</dbReference>
<proteinExistence type="predicted"/>
<evidence type="ECO:0000313" key="2">
    <source>
        <dbReference type="Proteomes" id="UP000499080"/>
    </source>
</evidence>
<name>A0A4Y2P025_ARAVE</name>
<dbReference type="AlphaFoldDB" id="A0A4Y2P025"/>
<evidence type="ECO:0000313" key="1">
    <source>
        <dbReference type="EMBL" id="GBN44462.1"/>
    </source>
</evidence>
<reference evidence="1 2" key="1">
    <citation type="journal article" date="2019" name="Sci. Rep.">
        <title>Orb-weaving spider Araneus ventricosus genome elucidates the spidroin gene catalogue.</title>
        <authorList>
            <person name="Kono N."/>
            <person name="Nakamura H."/>
            <person name="Ohtoshi R."/>
            <person name="Moran D.A.P."/>
            <person name="Shinohara A."/>
            <person name="Yoshida Y."/>
            <person name="Fujiwara M."/>
            <person name="Mori M."/>
            <person name="Tomita M."/>
            <person name="Arakawa K."/>
        </authorList>
    </citation>
    <scope>NUCLEOTIDE SEQUENCE [LARGE SCALE GENOMIC DNA]</scope>
</reference>
<comment type="caution">
    <text evidence="1">The sequence shown here is derived from an EMBL/GenBank/DDBJ whole genome shotgun (WGS) entry which is preliminary data.</text>
</comment>
<dbReference type="PANTHER" id="PTHR19863:SF5">
    <property type="entry name" value="WD REPEAT-CONTAINING PROTEIN 47"/>
    <property type="match status" value="1"/>
</dbReference>
<dbReference type="PANTHER" id="PTHR19863">
    <property type="entry name" value="NEMITIN (NEURONAL ENRICHED MAP INTERACTING PROTEIN) HOMOLOG"/>
    <property type="match status" value="1"/>
</dbReference>
<feature type="non-terminal residue" evidence="1">
    <location>
        <position position="85"/>
    </location>
</feature>
<keyword evidence="2" id="KW-1185">Reference proteome</keyword>
<dbReference type="EMBL" id="BGPR01010139">
    <property type="protein sequence ID" value="GBN44462.1"/>
    <property type="molecule type" value="Genomic_DNA"/>
</dbReference>
<sequence length="85" mass="10089">MTTDSIFLKEEDIIRLIQAYFDFRGLHLSLDAIERETGVLNCQYPEEALVLRHLIVDGRWRDALNYIGRLPLKEQDLKFMTFEIM</sequence>
<dbReference type="Proteomes" id="UP000499080">
    <property type="component" value="Unassembled WGS sequence"/>
</dbReference>
<gene>
    <name evidence="1" type="ORF">AVEN_67504_1</name>
</gene>
<dbReference type="InterPro" id="IPR040067">
    <property type="entry name" value="WDR47"/>
</dbReference>
<organism evidence="1 2">
    <name type="scientific">Araneus ventricosus</name>
    <name type="common">Orbweaver spider</name>
    <name type="synonym">Epeira ventricosa</name>
    <dbReference type="NCBI Taxonomy" id="182803"/>
    <lineage>
        <taxon>Eukaryota</taxon>
        <taxon>Metazoa</taxon>
        <taxon>Ecdysozoa</taxon>
        <taxon>Arthropoda</taxon>
        <taxon>Chelicerata</taxon>
        <taxon>Arachnida</taxon>
        <taxon>Araneae</taxon>
        <taxon>Araneomorphae</taxon>
        <taxon>Entelegynae</taxon>
        <taxon>Araneoidea</taxon>
        <taxon>Araneidae</taxon>
        <taxon>Araneus</taxon>
    </lineage>
</organism>